<feature type="transmembrane region" description="Helical" evidence="1">
    <location>
        <begin position="885"/>
        <end position="905"/>
    </location>
</feature>
<accession>A0ABV2H3T8</accession>
<dbReference type="Gene3D" id="3.30.70.1320">
    <property type="entry name" value="Multidrug efflux transporter AcrB pore domain like"/>
    <property type="match status" value="1"/>
</dbReference>
<dbReference type="Gene3D" id="1.20.1640.10">
    <property type="entry name" value="Multidrug efflux transporter AcrB transmembrane domain"/>
    <property type="match status" value="2"/>
</dbReference>
<feature type="transmembrane region" description="Helical" evidence="1">
    <location>
        <begin position="394"/>
        <end position="419"/>
    </location>
</feature>
<feature type="transmembrane region" description="Helical" evidence="1">
    <location>
        <begin position="439"/>
        <end position="459"/>
    </location>
</feature>
<proteinExistence type="predicted"/>
<dbReference type="EMBL" id="JBEPLJ010000004">
    <property type="protein sequence ID" value="MET3585206.1"/>
    <property type="molecule type" value="Genomic_DNA"/>
</dbReference>
<dbReference type="Gene3D" id="3.30.2090.10">
    <property type="entry name" value="Multidrug efflux transporter AcrB TolC docking domain, DN and DC subdomains"/>
    <property type="match status" value="2"/>
</dbReference>
<feature type="transmembrane region" description="Helical" evidence="1">
    <location>
        <begin position="911"/>
        <end position="936"/>
    </location>
</feature>
<evidence type="ECO:0000313" key="3">
    <source>
        <dbReference type="Proteomes" id="UP001549031"/>
    </source>
</evidence>
<dbReference type="Gene3D" id="3.30.70.1430">
    <property type="entry name" value="Multidrug efflux transporter AcrB pore domain"/>
    <property type="match status" value="2"/>
</dbReference>
<keyword evidence="1" id="KW-1133">Transmembrane helix</keyword>
<name>A0ABV2H3T8_9HYPH</name>
<gene>
    <name evidence="2" type="ORF">ABID21_001308</name>
</gene>
<dbReference type="Gene3D" id="3.30.70.1440">
    <property type="entry name" value="Multidrug efflux transporter AcrB pore domain"/>
    <property type="match status" value="1"/>
</dbReference>
<feature type="transmembrane region" description="Helical" evidence="1">
    <location>
        <begin position="471"/>
        <end position="494"/>
    </location>
</feature>
<dbReference type="RefSeq" id="WP_247243110.1">
    <property type="nucleotide sequence ID" value="NZ_JALJRA010000004.1"/>
</dbReference>
<feature type="transmembrane region" description="Helical" evidence="1">
    <location>
        <begin position="25"/>
        <end position="45"/>
    </location>
</feature>
<dbReference type="InterPro" id="IPR027463">
    <property type="entry name" value="AcrB_DN_DC_subdom"/>
</dbReference>
<protein>
    <submittedName>
        <fullName evidence="2">HAE1 family hydrophobic/amphiphilic exporter-1</fullName>
    </submittedName>
</protein>
<evidence type="ECO:0000256" key="1">
    <source>
        <dbReference type="SAM" id="Phobius"/>
    </source>
</evidence>
<dbReference type="SUPFAM" id="SSF82693">
    <property type="entry name" value="Multidrug efflux transporter AcrB pore domain, PN1, PN2, PC1 and PC2 subdomains"/>
    <property type="match status" value="4"/>
</dbReference>
<dbReference type="InterPro" id="IPR001036">
    <property type="entry name" value="Acrflvin-R"/>
</dbReference>
<reference evidence="2 3" key="1">
    <citation type="submission" date="2024-06" db="EMBL/GenBank/DDBJ databases">
        <title>Genomic Encyclopedia of Type Strains, Phase IV (KMG-IV): sequencing the most valuable type-strain genomes for metagenomic binning, comparative biology and taxonomic classification.</title>
        <authorList>
            <person name="Goeker M."/>
        </authorList>
    </citation>
    <scope>NUCLEOTIDE SEQUENCE [LARGE SCALE GENOMIC DNA]</scope>
    <source>
        <strain evidence="2 3">DSM 105042</strain>
    </source>
</reference>
<sequence>MTNDETQKAETAGQSFTALFVRRPILAAVLNTLLVVAGLAALFGVEVRELPDVDQPVITVRTTYDGASPQTIDQELTQIIEGAVARVSGLKSISSESQFGSSRVTLEFSDTADLAVAASDVRDALGGITNQLPDDADEPRIVKADADSQAIMRIAVTSSTMSMEDLTLLVDNEVTDRLAAVDGVADVELYGDQEKIFRVDINQAALAGRGLTVEDISTTLSTAALDVPAGSLESNRQNIVVRATADLTTPEDFENVLIKDNIRLRDVATVTLGPDDGSTVLRANGVQGVGLGIIRQAQSNTLSISEGVHAAVGELQQNLPQGTRIAVTSDDAVFIEGALHEVEIALALSASVVLIVIFLFLRDWRATLIPALTMPVALIGTLVAIYLVGFSINILTLLAIVLATGLVVDDAIVVLENIVRRRTEGMGPRAAAVLGTQEVFFAVLATTATLAAVFIPLSFLPGQMGGLFREFGFVLAFAVALSSITALTLCPMLASRMLAKPMEDSNRGALGWLGGKFASLYAGVLRRCLDAPLLVIVVSVIISAAAYGAFGLVRSELTPQEDRSMVMLRLSAPEGVSIDYTRDQLQRIEENLQPLRDSGEIENIFSISGYGSSTNSGFMVLTLAPWDERVRSQNEIAQDVNAAAQKVPALRGFAIQSNSLGIRGAGNGLQMAMVGSDHEKLTEASIQLVYKMEDSGLFDTPRLSNEPTQAQLSVAFDRERASDLGIDITGLSAALQSLLEGRSIVDVFVDGEALPVKLTSNTRPIDDPTDLENIFLKAGDGRIVPMSTIATLREGAVAPELAREQQLAAVSFSGNLKDGVTLGQAVQAVEEMAEPLLPPGSRLMPLAEAATLEENSSGMLMTFGFAIAIIFLVLAAQFESVLSSLIIMSTVPLGLACAVFALVLTGSSLNVYSQIGLVLLVGVMAKNGILIVEFANQLRDRGAGVREAIEQACSIRLRPVMMTMIATVIGGVPLILAQGAGAEARIALGWVIVGGLGLATAVTLLITPVTYLLIARFAKPHVHEERRLHQELATATRAQANEDGERPLLAAE</sequence>
<dbReference type="SUPFAM" id="SSF82866">
    <property type="entry name" value="Multidrug efflux transporter AcrB transmembrane domain"/>
    <property type="match status" value="2"/>
</dbReference>
<dbReference type="SUPFAM" id="SSF82714">
    <property type="entry name" value="Multidrug efflux transporter AcrB TolC docking domain, DN and DC subdomains"/>
    <property type="match status" value="2"/>
</dbReference>
<organism evidence="2 3">
    <name type="scientific">Pseudorhizobium tarimense</name>
    <dbReference type="NCBI Taxonomy" id="1079109"/>
    <lineage>
        <taxon>Bacteria</taxon>
        <taxon>Pseudomonadati</taxon>
        <taxon>Pseudomonadota</taxon>
        <taxon>Alphaproteobacteria</taxon>
        <taxon>Hyphomicrobiales</taxon>
        <taxon>Rhizobiaceae</taxon>
        <taxon>Rhizobium/Agrobacterium group</taxon>
        <taxon>Pseudorhizobium</taxon>
    </lineage>
</organism>
<dbReference type="PRINTS" id="PR00702">
    <property type="entry name" value="ACRIFLAVINRP"/>
</dbReference>
<feature type="transmembrane region" description="Helical" evidence="1">
    <location>
        <begin position="858"/>
        <end position="878"/>
    </location>
</feature>
<feature type="transmembrane region" description="Helical" evidence="1">
    <location>
        <begin position="957"/>
        <end position="976"/>
    </location>
</feature>
<comment type="caution">
    <text evidence="2">The sequence shown here is derived from an EMBL/GenBank/DDBJ whole genome shotgun (WGS) entry which is preliminary data.</text>
</comment>
<keyword evidence="3" id="KW-1185">Reference proteome</keyword>
<feature type="transmembrane region" description="Helical" evidence="1">
    <location>
        <begin position="533"/>
        <end position="553"/>
    </location>
</feature>
<feature type="transmembrane region" description="Helical" evidence="1">
    <location>
        <begin position="344"/>
        <end position="361"/>
    </location>
</feature>
<dbReference type="Pfam" id="PF00873">
    <property type="entry name" value="ACR_tran"/>
    <property type="match status" value="1"/>
</dbReference>
<dbReference type="PANTHER" id="PTHR32063:SF14">
    <property type="entry name" value="BLL4319 PROTEIN"/>
    <property type="match status" value="1"/>
</dbReference>
<keyword evidence="1" id="KW-0472">Membrane</keyword>
<feature type="transmembrane region" description="Helical" evidence="1">
    <location>
        <begin position="988"/>
        <end position="1014"/>
    </location>
</feature>
<feature type="transmembrane region" description="Helical" evidence="1">
    <location>
        <begin position="368"/>
        <end position="388"/>
    </location>
</feature>
<dbReference type="PANTHER" id="PTHR32063">
    <property type="match status" value="1"/>
</dbReference>
<evidence type="ECO:0000313" key="2">
    <source>
        <dbReference type="EMBL" id="MET3585206.1"/>
    </source>
</evidence>
<dbReference type="Proteomes" id="UP001549031">
    <property type="component" value="Unassembled WGS sequence"/>
</dbReference>
<keyword evidence="1" id="KW-0812">Transmembrane</keyword>